<reference evidence="7" key="1">
    <citation type="submission" date="2022-03" db="EMBL/GenBank/DDBJ databases">
        <title>Gramella crocea sp. nov., isolated from activated sludge of a seafood processing plant.</title>
        <authorList>
            <person name="Zhang X."/>
        </authorList>
    </citation>
    <scope>NUCLEOTIDE SEQUENCE</scope>
    <source>
        <strain evidence="7">YJ019</strain>
    </source>
</reference>
<organism evidence="7 8">
    <name type="scientific">Christiangramia lutea</name>
    <dbReference type="NCBI Taxonomy" id="1607951"/>
    <lineage>
        <taxon>Bacteria</taxon>
        <taxon>Pseudomonadati</taxon>
        <taxon>Bacteroidota</taxon>
        <taxon>Flavobacteriia</taxon>
        <taxon>Flavobacteriales</taxon>
        <taxon>Flavobacteriaceae</taxon>
        <taxon>Christiangramia</taxon>
    </lineage>
</organism>
<evidence type="ECO:0000256" key="4">
    <source>
        <dbReference type="SAM" id="MobiDB-lite"/>
    </source>
</evidence>
<comment type="caution">
    <text evidence="7">The sequence shown here is derived from an EMBL/GenBank/DDBJ whole genome shotgun (WGS) entry which is preliminary data.</text>
</comment>
<dbReference type="GO" id="GO:0004674">
    <property type="term" value="F:protein serine/threonine kinase activity"/>
    <property type="evidence" value="ECO:0007669"/>
    <property type="project" value="TreeGrafter"/>
</dbReference>
<keyword evidence="8" id="KW-1185">Reference proteome</keyword>
<dbReference type="InterPro" id="IPR052969">
    <property type="entry name" value="Thr-specific_kinase-like"/>
</dbReference>
<dbReference type="Gene3D" id="3.40.50.410">
    <property type="entry name" value="von Willebrand factor, type A domain"/>
    <property type="match status" value="1"/>
</dbReference>
<evidence type="ECO:0000256" key="2">
    <source>
        <dbReference type="ARBA" id="ARBA00022525"/>
    </source>
</evidence>
<dbReference type="PROSITE" id="PS51257">
    <property type="entry name" value="PROKAR_LIPOPROTEIN"/>
    <property type="match status" value="1"/>
</dbReference>
<evidence type="ECO:0000256" key="5">
    <source>
        <dbReference type="SAM" id="SignalP"/>
    </source>
</evidence>
<feature type="chain" id="PRO_5040737185" description="VWFA domain-containing protein" evidence="5">
    <location>
        <begin position="18"/>
        <end position="394"/>
    </location>
</feature>
<evidence type="ECO:0000313" key="7">
    <source>
        <dbReference type="EMBL" id="MCH4823415.1"/>
    </source>
</evidence>
<dbReference type="GO" id="GO:0005737">
    <property type="term" value="C:cytoplasm"/>
    <property type="evidence" value="ECO:0007669"/>
    <property type="project" value="TreeGrafter"/>
</dbReference>
<name>A0A9X1V3X3_9FLAO</name>
<dbReference type="AlphaFoldDB" id="A0A9X1V3X3"/>
<dbReference type="PROSITE" id="PS50234">
    <property type="entry name" value="VWFA"/>
    <property type="match status" value="1"/>
</dbReference>
<dbReference type="InterPro" id="IPR036465">
    <property type="entry name" value="vWFA_dom_sf"/>
</dbReference>
<sequence>MKKSALLFLLFILVLMGCETEGVTGDVTTDDSTFESDSSEGGIDSGNGETEGEQGEAGRITAAEWNDLENWDFWQNLTNSEEFSSMAELWGFYSQRRISVKVNDQFGIPLNNVKVEIRNENADSFWISRTDNSGTAELWPGIYEEENLESSDLELYVNDVLSKKPVLYFSEGVNEIVYTGNNNVSKRVELSFIVDATGSMADELEFLKDDLKDVIARVKNGNSALNIFTSTVFYRDEGDDYVTRHSAFTEDINSTLQFINQQRADGGGDFPEAVHSAMNVALNDLQWSGNAKTRIAFLLLDAPPHKELQVIGQIRNSVKIASEKGIKLIPVTASGINKETEFLMRYFSIATNGTYVFITDDSGIGNPHLEASVGEYEVELLNDLMVRLIRKYSE</sequence>
<dbReference type="InterPro" id="IPR056861">
    <property type="entry name" value="HMCN1-like_VWA"/>
</dbReference>
<dbReference type="InterPro" id="IPR002035">
    <property type="entry name" value="VWF_A"/>
</dbReference>
<accession>A0A9X1V3X3</accession>
<proteinExistence type="predicted"/>
<feature type="domain" description="VWFA" evidence="6">
    <location>
        <begin position="189"/>
        <end position="384"/>
    </location>
</feature>
<feature type="compositionally biased region" description="Low complexity" evidence="4">
    <location>
        <begin position="39"/>
        <end position="48"/>
    </location>
</feature>
<dbReference type="RefSeq" id="WP_240713592.1">
    <property type="nucleotide sequence ID" value="NZ_JAKVTV010000003.1"/>
</dbReference>
<dbReference type="PANTHER" id="PTHR47763:SF1">
    <property type="entry name" value="DUF659 DOMAIN-CONTAINING PROTEIN"/>
    <property type="match status" value="1"/>
</dbReference>
<evidence type="ECO:0000256" key="3">
    <source>
        <dbReference type="ARBA" id="ARBA00022729"/>
    </source>
</evidence>
<dbReference type="SUPFAM" id="SSF53300">
    <property type="entry name" value="vWA-like"/>
    <property type="match status" value="1"/>
</dbReference>
<dbReference type="PANTHER" id="PTHR47763">
    <property type="entry name" value="ALPHA-PROTEIN KINASE VWKA"/>
    <property type="match status" value="1"/>
</dbReference>
<feature type="signal peptide" evidence="5">
    <location>
        <begin position="1"/>
        <end position="17"/>
    </location>
</feature>
<dbReference type="Pfam" id="PF25106">
    <property type="entry name" value="VWA_4"/>
    <property type="match status" value="1"/>
</dbReference>
<evidence type="ECO:0000259" key="6">
    <source>
        <dbReference type="PROSITE" id="PS50234"/>
    </source>
</evidence>
<protein>
    <recommendedName>
        <fullName evidence="6">VWFA domain-containing protein</fullName>
    </recommendedName>
</protein>
<dbReference type="EMBL" id="JAKVTV010000003">
    <property type="protein sequence ID" value="MCH4823415.1"/>
    <property type="molecule type" value="Genomic_DNA"/>
</dbReference>
<feature type="region of interest" description="Disordered" evidence="4">
    <location>
        <begin position="25"/>
        <end position="57"/>
    </location>
</feature>
<evidence type="ECO:0000256" key="1">
    <source>
        <dbReference type="ARBA" id="ARBA00004613"/>
    </source>
</evidence>
<dbReference type="Proteomes" id="UP001139226">
    <property type="component" value="Unassembled WGS sequence"/>
</dbReference>
<keyword evidence="3 5" id="KW-0732">Signal</keyword>
<keyword evidence="2" id="KW-0964">Secreted</keyword>
<comment type="subcellular location">
    <subcellularLocation>
        <location evidence="1">Secreted</location>
    </subcellularLocation>
</comment>
<evidence type="ECO:0000313" key="8">
    <source>
        <dbReference type="Proteomes" id="UP001139226"/>
    </source>
</evidence>
<feature type="compositionally biased region" description="Acidic residues" evidence="4">
    <location>
        <begin position="28"/>
        <end position="38"/>
    </location>
</feature>
<gene>
    <name evidence="7" type="ORF">ML462_09530</name>
</gene>